<keyword evidence="2" id="KW-0560">Oxidoreductase</keyword>
<evidence type="ECO:0000313" key="3">
    <source>
        <dbReference type="EMBL" id="SER47528.1"/>
    </source>
</evidence>
<dbReference type="SUPFAM" id="SSF51735">
    <property type="entry name" value="NAD(P)-binding Rossmann-fold domains"/>
    <property type="match status" value="1"/>
</dbReference>
<dbReference type="PROSITE" id="PS00061">
    <property type="entry name" value="ADH_SHORT"/>
    <property type="match status" value="1"/>
</dbReference>
<proteinExistence type="inferred from homology"/>
<dbReference type="Pfam" id="PF00106">
    <property type="entry name" value="adh_short"/>
    <property type="match status" value="1"/>
</dbReference>
<dbReference type="OrthoDB" id="5115951at2"/>
<dbReference type="PRINTS" id="PR00081">
    <property type="entry name" value="GDHRDH"/>
</dbReference>
<protein>
    <submittedName>
        <fullName evidence="3">Decaprenylphospho-beta-D-erythro-pentofuranosid-2-ulose 2-reductase</fullName>
    </submittedName>
</protein>
<dbReference type="Gene3D" id="3.40.50.720">
    <property type="entry name" value="NAD(P)-binding Rossmann-like Domain"/>
    <property type="match status" value="1"/>
</dbReference>
<dbReference type="GO" id="GO:0016491">
    <property type="term" value="F:oxidoreductase activity"/>
    <property type="evidence" value="ECO:0007669"/>
    <property type="project" value="UniProtKB-KW"/>
</dbReference>
<dbReference type="STRING" id="64702.SAMN05443377_10138"/>
<evidence type="ECO:0000256" key="2">
    <source>
        <dbReference type="ARBA" id="ARBA00023002"/>
    </source>
</evidence>
<evidence type="ECO:0000313" key="4">
    <source>
        <dbReference type="Proteomes" id="UP000198815"/>
    </source>
</evidence>
<accession>A0A1H9PH78</accession>
<dbReference type="PANTHER" id="PTHR43669:SF6">
    <property type="entry name" value="DECAPRENYLPHOSPHORYL-2-KETO-BETA-D-ERYTHRO-PENTOSE REDUCTASE"/>
    <property type="match status" value="1"/>
</dbReference>
<dbReference type="InterPro" id="IPR036291">
    <property type="entry name" value="NAD(P)-bd_dom_sf"/>
</dbReference>
<dbReference type="Proteomes" id="UP000198815">
    <property type="component" value="Unassembled WGS sequence"/>
</dbReference>
<dbReference type="AlphaFoldDB" id="A0A1H9PH78"/>
<organism evidence="3 4">
    <name type="scientific">Propionibacterium cyclohexanicum</name>
    <dbReference type="NCBI Taxonomy" id="64702"/>
    <lineage>
        <taxon>Bacteria</taxon>
        <taxon>Bacillati</taxon>
        <taxon>Actinomycetota</taxon>
        <taxon>Actinomycetes</taxon>
        <taxon>Propionibacteriales</taxon>
        <taxon>Propionibacteriaceae</taxon>
        <taxon>Propionibacterium</taxon>
    </lineage>
</organism>
<comment type="similarity">
    <text evidence="1">Belongs to the short-chain dehydrogenases/reductases (SDR) family.</text>
</comment>
<reference evidence="3 4" key="1">
    <citation type="submission" date="2016-10" db="EMBL/GenBank/DDBJ databases">
        <authorList>
            <person name="de Groot N.N."/>
        </authorList>
    </citation>
    <scope>NUCLEOTIDE SEQUENCE [LARGE SCALE GENOMIC DNA]</scope>
    <source>
        <strain evidence="3 4">DSM 16859</strain>
    </source>
</reference>
<evidence type="ECO:0000256" key="1">
    <source>
        <dbReference type="ARBA" id="ARBA00006484"/>
    </source>
</evidence>
<dbReference type="NCBIfam" id="NF005912">
    <property type="entry name" value="PRK07904.1"/>
    <property type="match status" value="1"/>
</dbReference>
<name>A0A1H9PH78_9ACTN</name>
<dbReference type="PANTHER" id="PTHR43669">
    <property type="entry name" value="5-KETO-D-GLUCONATE 5-REDUCTASE"/>
    <property type="match status" value="1"/>
</dbReference>
<dbReference type="EMBL" id="FOGZ01000001">
    <property type="protein sequence ID" value="SER47528.1"/>
    <property type="molecule type" value="Genomic_DNA"/>
</dbReference>
<dbReference type="CDD" id="cd05233">
    <property type="entry name" value="SDR_c"/>
    <property type="match status" value="1"/>
</dbReference>
<keyword evidence="4" id="KW-1185">Reference proteome</keyword>
<gene>
    <name evidence="3" type="ORF">SAMN05443377_10138</name>
</gene>
<dbReference type="InterPro" id="IPR002347">
    <property type="entry name" value="SDR_fam"/>
</dbReference>
<sequence length="263" mass="27889">MNVLTRRSRQAGHAPGALVLVGGTSDIGVALLAELLRRRPAPVVLLARAGARRLSVARARLLAAGASEVTTLDMDALDTAGHARVVDEAFARPVDLVVMALGVLGDPEQAWTDQPTAVHTFAVNTTAPVSLGVLVADRLRTQRRESGHGGRIIAISSVAAERVRRANFVYGASKAGMDGFYLGLGDALAPEGLRVLVVRPGFVRSSMTSGRDAALALSPHSLARRIVLADRLGCSLVRVPAVFGPIMLAYRLVPRRLARHLPW</sequence>
<dbReference type="InterPro" id="IPR020904">
    <property type="entry name" value="Sc_DH/Rdtase_CS"/>
</dbReference>
<dbReference type="RefSeq" id="WP_091966459.1">
    <property type="nucleotide sequence ID" value="NZ_FOGZ01000001.1"/>
</dbReference>